<name>A0ABS2PU43_9STRE</name>
<accession>A0ABS2PU43</accession>
<sequence>MNLENNEKSLKQLLNKFGVHTSTLTYMFSLIDRYGIEIVQKRIDKESSTGRLFTKKCIPRLCYSKQQNTLKLAGTIQGKLLRKQGETI</sequence>
<evidence type="ECO:0000313" key="1">
    <source>
        <dbReference type="EMBL" id="MBM7643559.1"/>
    </source>
</evidence>
<dbReference type="EMBL" id="JAFBEH010000052">
    <property type="protein sequence ID" value="MBM7643559.1"/>
    <property type="molecule type" value="Genomic_DNA"/>
</dbReference>
<reference evidence="1 2" key="1">
    <citation type="submission" date="2021-01" db="EMBL/GenBank/DDBJ databases">
        <title>Genomic Encyclopedia of Type Strains, Phase IV (KMG-IV): sequencing the most valuable type-strain genomes for metagenomic binning, comparative biology and taxonomic classification.</title>
        <authorList>
            <person name="Goeker M."/>
        </authorList>
    </citation>
    <scope>NUCLEOTIDE SEQUENCE [LARGE SCALE GENOMIC DNA]</scope>
    <source>
        <strain evidence="1 2">DSM 27382</strain>
    </source>
</reference>
<gene>
    <name evidence="1" type="ORF">JOC28_001870</name>
</gene>
<proteinExistence type="predicted"/>
<dbReference type="Proteomes" id="UP000697472">
    <property type="component" value="Unassembled WGS sequence"/>
</dbReference>
<organism evidence="1 2">
    <name type="scientific">Streptococcus loxodontisalivarius</name>
    <dbReference type="NCBI Taxonomy" id="1349415"/>
    <lineage>
        <taxon>Bacteria</taxon>
        <taxon>Bacillati</taxon>
        <taxon>Bacillota</taxon>
        <taxon>Bacilli</taxon>
        <taxon>Lactobacillales</taxon>
        <taxon>Streptococcaceae</taxon>
        <taxon>Streptococcus</taxon>
    </lineage>
</organism>
<keyword evidence="2" id="KW-1185">Reference proteome</keyword>
<comment type="caution">
    <text evidence="1">The sequence shown here is derived from an EMBL/GenBank/DDBJ whole genome shotgun (WGS) entry which is preliminary data.</text>
</comment>
<evidence type="ECO:0008006" key="3">
    <source>
        <dbReference type="Google" id="ProtNLM"/>
    </source>
</evidence>
<protein>
    <recommendedName>
        <fullName evidence="3">Transposase</fullName>
    </recommendedName>
</protein>
<evidence type="ECO:0000313" key="2">
    <source>
        <dbReference type="Proteomes" id="UP000697472"/>
    </source>
</evidence>